<dbReference type="AlphaFoldDB" id="A0A3Q8S5C7"/>
<dbReference type="GO" id="GO:0016020">
    <property type="term" value="C:membrane"/>
    <property type="evidence" value="ECO:0007669"/>
    <property type="project" value="InterPro"/>
</dbReference>
<protein>
    <submittedName>
        <fullName evidence="5">Spore germination protein</fullName>
    </submittedName>
</protein>
<dbReference type="OrthoDB" id="1726708at2"/>
<feature type="region of interest" description="Disordered" evidence="3">
    <location>
        <begin position="7"/>
        <end position="45"/>
    </location>
</feature>
<feature type="transmembrane region" description="Helical" evidence="4">
    <location>
        <begin position="355"/>
        <end position="377"/>
    </location>
</feature>
<organism evidence="5 6">
    <name type="scientific">Paenibacillus lentus</name>
    <dbReference type="NCBI Taxonomy" id="1338368"/>
    <lineage>
        <taxon>Bacteria</taxon>
        <taxon>Bacillati</taxon>
        <taxon>Bacillota</taxon>
        <taxon>Bacilli</taxon>
        <taxon>Bacillales</taxon>
        <taxon>Paenibacillaceae</taxon>
        <taxon>Paenibacillus</taxon>
    </lineage>
</organism>
<keyword evidence="6" id="KW-1185">Reference proteome</keyword>
<proteinExistence type="inferred from homology"/>
<dbReference type="Proteomes" id="UP000273145">
    <property type="component" value="Chromosome"/>
</dbReference>
<dbReference type="KEGG" id="plen:EIM92_14855"/>
<reference evidence="5 6" key="1">
    <citation type="submission" date="2018-11" db="EMBL/GenBank/DDBJ databases">
        <title>Genome sequencing of Paenibacillus lentus DSM25539(T).</title>
        <authorList>
            <person name="Kook J.-K."/>
            <person name="Park S.-N."/>
            <person name="Lim Y.K."/>
        </authorList>
    </citation>
    <scope>NUCLEOTIDE SEQUENCE [LARGE SCALE GENOMIC DNA]</scope>
    <source>
        <strain evidence="5 6">DSM 25539</strain>
    </source>
</reference>
<feature type="compositionally biased region" description="Polar residues" evidence="3">
    <location>
        <begin position="28"/>
        <end position="41"/>
    </location>
</feature>
<dbReference type="InterPro" id="IPR050768">
    <property type="entry name" value="UPF0353/GerABKA_families"/>
</dbReference>
<gene>
    <name evidence="5" type="ORF">EIM92_14855</name>
</gene>
<comment type="similarity">
    <text evidence="1">Belongs to the GerABKA family.</text>
</comment>
<dbReference type="PANTHER" id="PTHR22550:SF5">
    <property type="entry name" value="LEUCINE ZIPPER PROTEIN 4"/>
    <property type="match status" value="1"/>
</dbReference>
<evidence type="ECO:0000313" key="5">
    <source>
        <dbReference type="EMBL" id="AZK47279.1"/>
    </source>
</evidence>
<name>A0A3Q8S5C7_9BACL</name>
<evidence type="ECO:0000256" key="4">
    <source>
        <dbReference type="SAM" id="Phobius"/>
    </source>
</evidence>
<dbReference type="RefSeq" id="WP_125083311.1">
    <property type="nucleotide sequence ID" value="NZ_CP034248.1"/>
</dbReference>
<evidence type="ECO:0000313" key="6">
    <source>
        <dbReference type="Proteomes" id="UP000273145"/>
    </source>
</evidence>
<feature type="transmembrane region" description="Helical" evidence="4">
    <location>
        <begin position="324"/>
        <end position="343"/>
    </location>
</feature>
<dbReference type="GO" id="GO:0009847">
    <property type="term" value="P:spore germination"/>
    <property type="evidence" value="ECO:0007669"/>
    <property type="project" value="InterPro"/>
</dbReference>
<dbReference type="PANTHER" id="PTHR22550">
    <property type="entry name" value="SPORE GERMINATION PROTEIN"/>
    <property type="match status" value="1"/>
</dbReference>
<sequence length="535" mass="60174">MPLWRRLLSRQRKNSSYASAPEHHRTANDSPSSQNGRPPTNEQERLESRVQWLKQQLNNCSDVVFRQFTIHTDQACTLIYLKGMTDQTTIQDVIIGGLLNYAPSKDGDLAHFLFEEKALSVSEIKIVTDTNQVISTVLNFGIALIVEGEHRMMTFPSASSFSTRAIEEAPNESVIRGPREAFIESLDTNMTMMRRRLKSRNFKTEEMIMGSETNTRFVIAYVEGICKPELLRELKRRLSYLDIDGLLGSSIIEESIIDSPFSPFPQIEYTERPDIVIASLLEGRVAIIVDGSPSAIIAPVTLAMLLQTAEDYYQSYIPATWIRWIRYLFLFVSLLLPSLYIAITTFHPEMIPYKLLMTIAAAREIVPFPAVVEAFIMELAFEALREASIRIPKSIGQAVSIIGALIIGTAAVQAGIVSAAMVIIVSLTGIASFINPHFDLGLTIRLLRFPIMAMASILGLFGITCGLIILYIHLLNLRSFGVPYLSPFTPLAKADLNDTLIRAPWWAMQKRPVLLTQNKQRQKKNARGWEKHKEE</sequence>
<evidence type="ECO:0000256" key="3">
    <source>
        <dbReference type="SAM" id="MobiDB-lite"/>
    </source>
</evidence>
<accession>A0A3Q8S5C7</accession>
<keyword evidence="4" id="KW-0812">Transmembrane</keyword>
<feature type="transmembrane region" description="Helical" evidence="4">
    <location>
        <begin position="398"/>
        <end position="431"/>
    </location>
</feature>
<dbReference type="Pfam" id="PF03323">
    <property type="entry name" value="GerA"/>
    <property type="match status" value="1"/>
</dbReference>
<dbReference type="EMBL" id="CP034248">
    <property type="protein sequence ID" value="AZK47279.1"/>
    <property type="molecule type" value="Genomic_DNA"/>
</dbReference>
<keyword evidence="4" id="KW-1133">Transmembrane helix</keyword>
<evidence type="ECO:0000256" key="1">
    <source>
        <dbReference type="ARBA" id="ARBA00005278"/>
    </source>
</evidence>
<feature type="transmembrane region" description="Helical" evidence="4">
    <location>
        <begin position="451"/>
        <end position="472"/>
    </location>
</feature>
<keyword evidence="2 4" id="KW-0472">Membrane</keyword>
<evidence type="ECO:0000256" key="2">
    <source>
        <dbReference type="ARBA" id="ARBA00023136"/>
    </source>
</evidence>
<dbReference type="InterPro" id="IPR004995">
    <property type="entry name" value="Spore_Ger"/>
</dbReference>
<dbReference type="PIRSF" id="PIRSF005690">
    <property type="entry name" value="GerBA"/>
    <property type="match status" value="1"/>
</dbReference>